<dbReference type="Proteomes" id="UP000002748">
    <property type="component" value="Unassembled WGS sequence"/>
</dbReference>
<accession>J5RIG9</accession>
<sequence>MKPQRVVYPYYSYVPQVEYSLPREYRPREMGLGHGHPAHPQHVAMPAPQQPEEQEDQKPIIMPQPSKPNVLLHS</sequence>
<dbReference type="HOGENOM" id="CLU_2689557_0_0_1"/>
<proteinExistence type="predicted"/>
<dbReference type="EMBL" id="ALBS01000016">
    <property type="protein sequence ID" value="EJT52833.1"/>
    <property type="molecule type" value="Genomic_DNA"/>
</dbReference>
<dbReference type="VEuPathDB" id="FungiDB:A1Q1_01328"/>
<name>J5RIG9_TRIAS</name>
<evidence type="ECO:0000256" key="1">
    <source>
        <dbReference type="SAM" id="MobiDB-lite"/>
    </source>
</evidence>
<organism evidence="2 3">
    <name type="scientific">Trichosporon asahii var. asahii (strain ATCC 90039 / CBS 2479 / JCM 2466 / KCTC 7840 / NBRC 103889/ NCYC 2677 / UAMH 7654)</name>
    <name type="common">Yeast</name>
    <dbReference type="NCBI Taxonomy" id="1186058"/>
    <lineage>
        <taxon>Eukaryota</taxon>
        <taxon>Fungi</taxon>
        <taxon>Dikarya</taxon>
        <taxon>Basidiomycota</taxon>
        <taxon>Agaricomycotina</taxon>
        <taxon>Tremellomycetes</taxon>
        <taxon>Trichosporonales</taxon>
        <taxon>Trichosporonaceae</taxon>
        <taxon>Trichosporon</taxon>
    </lineage>
</organism>
<evidence type="ECO:0000313" key="3">
    <source>
        <dbReference type="Proteomes" id="UP000002748"/>
    </source>
</evidence>
<evidence type="ECO:0000313" key="2">
    <source>
        <dbReference type="EMBL" id="EJT52833.1"/>
    </source>
</evidence>
<reference evidence="2 3" key="1">
    <citation type="journal article" date="2012" name="Eukaryot. Cell">
        <title>Draft genome sequence of CBS 2479, the standard type strain of Trichosporon asahii.</title>
        <authorList>
            <person name="Yang R.Y."/>
            <person name="Li H.T."/>
            <person name="Zhu H."/>
            <person name="Zhou G.P."/>
            <person name="Wang M."/>
            <person name="Wang L."/>
        </authorList>
    </citation>
    <scope>NUCLEOTIDE SEQUENCE [LARGE SCALE GENOMIC DNA]</scope>
    <source>
        <strain evidence="3">ATCC 90039 / CBS 2479 / JCM 2466 / KCTC 7840 / NCYC 2677 / UAMH 7654</strain>
    </source>
</reference>
<comment type="caution">
    <text evidence="2">The sequence shown here is derived from an EMBL/GenBank/DDBJ whole genome shotgun (WGS) entry which is preliminary data.</text>
</comment>
<dbReference type="GeneID" id="25984842"/>
<dbReference type="KEGG" id="tasa:A1Q1_01328"/>
<feature type="region of interest" description="Disordered" evidence="1">
    <location>
        <begin position="27"/>
        <end position="74"/>
    </location>
</feature>
<dbReference type="RefSeq" id="XP_014184014.1">
    <property type="nucleotide sequence ID" value="XM_014328539.1"/>
</dbReference>
<dbReference type="AlphaFoldDB" id="J5RIG9"/>
<gene>
    <name evidence="2" type="ORF">A1Q1_01328</name>
</gene>
<protein>
    <submittedName>
        <fullName evidence="2">Uncharacterized protein</fullName>
    </submittedName>
</protein>